<evidence type="ECO:0000256" key="2">
    <source>
        <dbReference type="ARBA" id="ARBA00007647"/>
    </source>
</evidence>
<dbReference type="VEuPathDB" id="VectorBase:HLOH_064154"/>
<reference evidence="8 9" key="1">
    <citation type="journal article" date="2020" name="Cell">
        <title>Large-Scale Comparative Analyses of Tick Genomes Elucidate Their Genetic Diversity and Vector Capacities.</title>
        <authorList>
            <consortium name="Tick Genome and Microbiome Consortium (TIGMIC)"/>
            <person name="Jia N."/>
            <person name="Wang J."/>
            <person name="Shi W."/>
            <person name="Du L."/>
            <person name="Sun Y."/>
            <person name="Zhan W."/>
            <person name="Jiang J.F."/>
            <person name="Wang Q."/>
            <person name="Zhang B."/>
            <person name="Ji P."/>
            <person name="Bell-Sakyi L."/>
            <person name="Cui X.M."/>
            <person name="Yuan T.T."/>
            <person name="Jiang B.G."/>
            <person name="Yang W.F."/>
            <person name="Lam T.T."/>
            <person name="Chang Q.C."/>
            <person name="Ding S.J."/>
            <person name="Wang X.J."/>
            <person name="Zhu J.G."/>
            <person name="Ruan X.D."/>
            <person name="Zhao L."/>
            <person name="Wei J.T."/>
            <person name="Ye R.Z."/>
            <person name="Que T.C."/>
            <person name="Du C.H."/>
            <person name="Zhou Y.H."/>
            <person name="Cheng J.X."/>
            <person name="Dai P.F."/>
            <person name="Guo W.B."/>
            <person name="Han X.H."/>
            <person name="Huang E.J."/>
            <person name="Li L.F."/>
            <person name="Wei W."/>
            <person name="Gao Y.C."/>
            <person name="Liu J.Z."/>
            <person name="Shao H.Z."/>
            <person name="Wang X."/>
            <person name="Wang C.C."/>
            <person name="Yang T.C."/>
            <person name="Huo Q.B."/>
            <person name="Li W."/>
            <person name="Chen H.Y."/>
            <person name="Chen S.E."/>
            <person name="Zhou L.G."/>
            <person name="Ni X.B."/>
            <person name="Tian J.H."/>
            <person name="Sheng Y."/>
            <person name="Liu T."/>
            <person name="Pan Y.S."/>
            <person name="Xia L.Y."/>
            <person name="Li J."/>
            <person name="Zhao F."/>
            <person name="Cao W.C."/>
        </authorList>
    </citation>
    <scope>NUCLEOTIDE SEQUENCE [LARGE SCALE GENOMIC DNA]</scope>
    <source>
        <strain evidence="8">HaeL-2018</strain>
    </source>
</reference>
<evidence type="ECO:0000256" key="6">
    <source>
        <dbReference type="RuleBase" id="RU366017"/>
    </source>
</evidence>
<keyword evidence="3 6" id="KW-0328">Glycosyltransferase</keyword>
<keyword evidence="5 6" id="KW-0472">Membrane</keyword>
<keyword evidence="9" id="KW-1185">Reference proteome</keyword>
<evidence type="ECO:0000256" key="4">
    <source>
        <dbReference type="ARBA" id="ARBA00022679"/>
    </source>
</evidence>
<dbReference type="GO" id="GO:0016020">
    <property type="term" value="C:membrane"/>
    <property type="evidence" value="ECO:0007669"/>
    <property type="project" value="UniProtKB-SubCell"/>
</dbReference>
<sequence>MRRRRTNSNLPHRDTYRKQPRHERRLILLTLGAAMTAFYMYTPRVARYQGKQTTKGPVTPLPDPGNGSCPSADELSVDRYMKTWNDKVETHLRAFRGVLKTESASWNTLTRDLHFFTAHLDEQRGSSVRIVSYLACKPPVSNCSERFPRLNCTFKTAQGVRGTVAAEVQLLLGHAETPFSTAQVMCPLPKGWNDGDLAVTVREASNLRNTPKFWINVTQAPKISKAKCCAVCVKPVYQSDLTPLKVAEFIGHYRVIGARHFFLYDQDMSEGLKALLARFQSVGIDVAVVPFKLRLNDTLVPYWGQDAAASRLHLAVCGESRMVRARRFRRAHRAVAPSEPSGDRI</sequence>
<dbReference type="Proteomes" id="UP000821853">
    <property type="component" value="Chromosome 2"/>
</dbReference>
<accession>A0A9J6FIZ7</accession>
<evidence type="ECO:0000256" key="5">
    <source>
        <dbReference type="ARBA" id="ARBA00023136"/>
    </source>
</evidence>
<evidence type="ECO:0000313" key="8">
    <source>
        <dbReference type="EMBL" id="KAH9366350.1"/>
    </source>
</evidence>
<keyword evidence="6" id="KW-1133">Transmembrane helix</keyword>
<dbReference type="EC" id="2.4.1.-" evidence="6"/>
<comment type="subcellular location">
    <subcellularLocation>
        <location evidence="1">Membrane</location>
    </subcellularLocation>
</comment>
<evidence type="ECO:0000313" key="9">
    <source>
        <dbReference type="Proteomes" id="UP000821853"/>
    </source>
</evidence>
<keyword evidence="4 6" id="KW-0808">Transferase</keyword>
<keyword evidence="6" id="KW-0812">Transmembrane</keyword>
<organism evidence="8 9">
    <name type="scientific">Haemaphysalis longicornis</name>
    <name type="common">Bush tick</name>
    <dbReference type="NCBI Taxonomy" id="44386"/>
    <lineage>
        <taxon>Eukaryota</taxon>
        <taxon>Metazoa</taxon>
        <taxon>Ecdysozoa</taxon>
        <taxon>Arthropoda</taxon>
        <taxon>Chelicerata</taxon>
        <taxon>Arachnida</taxon>
        <taxon>Acari</taxon>
        <taxon>Parasitiformes</taxon>
        <taxon>Ixodida</taxon>
        <taxon>Ixodoidea</taxon>
        <taxon>Ixodidae</taxon>
        <taxon>Haemaphysalinae</taxon>
        <taxon>Haemaphysalis</taxon>
    </lineage>
</organism>
<feature type="region of interest" description="Disordered" evidence="7">
    <location>
        <begin position="1"/>
        <end position="21"/>
    </location>
</feature>
<comment type="similarity">
    <text evidence="2 6">Belongs to the glycosyltransferase 92 family.</text>
</comment>
<dbReference type="OrthoDB" id="6418940at2759"/>
<name>A0A9J6FIZ7_HAELO</name>
<dbReference type="InterPro" id="IPR008166">
    <property type="entry name" value="Glyco_transf_92"/>
</dbReference>
<evidence type="ECO:0000256" key="7">
    <source>
        <dbReference type="SAM" id="MobiDB-lite"/>
    </source>
</evidence>
<dbReference type="AlphaFoldDB" id="A0A9J6FIZ7"/>
<feature type="transmembrane region" description="Helical" evidence="6">
    <location>
        <begin position="26"/>
        <end position="42"/>
    </location>
</feature>
<proteinExistence type="inferred from homology"/>
<evidence type="ECO:0000256" key="3">
    <source>
        <dbReference type="ARBA" id="ARBA00022676"/>
    </source>
</evidence>
<dbReference type="GO" id="GO:0016757">
    <property type="term" value="F:glycosyltransferase activity"/>
    <property type="evidence" value="ECO:0007669"/>
    <property type="project" value="UniProtKB-UniRule"/>
</dbReference>
<comment type="caution">
    <text evidence="8">The sequence shown here is derived from an EMBL/GenBank/DDBJ whole genome shotgun (WGS) entry which is preliminary data.</text>
</comment>
<gene>
    <name evidence="8" type="ORF">HPB48_006198</name>
</gene>
<evidence type="ECO:0000256" key="1">
    <source>
        <dbReference type="ARBA" id="ARBA00004370"/>
    </source>
</evidence>
<protein>
    <recommendedName>
        <fullName evidence="6">Glycosyltransferase family 92 protein</fullName>
        <ecNumber evidence="6">2.4.1.-</ecNumber>
    </recommendedName>
</protein>
<dbReference type="EMBL" id="JABSTR010000004">
    <property type="protein sequence ID" value="KAH9366350.1"/>
    <property type="molecule type" value="Genomic_DNA"/>
</dbReference>
<dbReference type="Pfam" id="PF01697">
    <property type="entry name" value="Glyco_transf_92"/>
    <property type="match status" value="1"/>
</dbReference>